<dbReference type="EMBL" id="UYWY01006262">
    <property type="protein sequence ID" value="VDM29819.1"/>
    <property type="molecule type" value="Genomic_DNA"/>
</dbReference>
<dbReference type="GO" id="GO:0005524">
    <property type="term" value="F:ATP binding"/>
    <property type="evidence" value="ECO:0007669"/>
    <property type="project" value="UniProtKB-KW"/>
</dbReference>
<dbReference type="WBParaSite" id="TCNE_0000410201-mRNA-1">
    <property type="protein sequence ID" value="TCNE_0000410201-mRNA-1"/>
    <property type="gene ID" value="TCNE_0000410201"/>
</dbReference>
<keyword evidence="1" id="KW-0547">Nucleotide-binding</keyword>
<protein>
    <submittedName>
        <fullName evidence="5">Dynamin_M domain-containing protein</fullName>
    </submittedName>
</protein>
<organism evidence="4 5">
    <name type="scientific">Toxocara canis</name>
    <name type="common">Canine roundworm</name>
    <dbReference type="NCBI Taxonomy" id="6265"/>
    <lineage>
        <taxon>Eukaryota</taxon>
        <taxon>Metazoa</taxon>
        <taxon>Ecdysozoa</taxon>
        <taxon>Nematoda</taxon>
        <taxon>Chromadorea</taxon>
        <taxon>Rhabditida</taxon>
        <taxon>Spirurina</taxon>
        <taxon>Ascaridomorpha</taxon>
        <taxon>Ascaridoidea</taxon>
        <taxon>Toxocaridae</taxon>
        <taxon>Toxocara</taxon>
    </lineage>
</organism>
<keyword evidence="4" id="KW-1185">Reference proteome</keyword>
<accession>A0A183U6I2</accession>
<keyword evidence="2" id="KW-0067">ATP-binding</keyword>
<reference evidence="3 4" key="2">
    <citation type="submission" date="2018-11" db="EMBL/GenBank/DDBJ databases">
        <authorList>
            <consortium name="Pathogen Informatics"/>
        </authorList>
    </citation>
    <scope>NUCLEOTIDE SEQUENCE [LARGE SCALE GENOMIC DNA]</scope>
</reference>
<sequence>MARTFLSVKTSVHAYLMLPVFRVQRVSDIAVGGERSAGILHKAYLAKVKKGLLDRDEFQLKVVDKLDDLLQQLYSYRPDVQRNGLLSKLFAGARRVREPPKGIYLYGAVGESKIVLIQRRCKPSNFKSRIVQAEFANIAPSSWEGAVRCF</sequence>
<proteinExistence type="predicted"/>
<dbReference type="GO" id="GO:0016887">
    <property type="term" value="F:ATP hydrolysis activity"/>
    <property type="evidence" value="ECO:0007669"/>
    <property type="project" value="InterPro"/>
</dbReference>
<evidence type="ECO:0000256" key="1">
    <source>
        <dbReference type="ARBA" id="ARBA00022741"/>
    </source>
</evidence>
<name>A0A183U6I2_TOXCA</name>
<reference evidence="5" key="1">
    <citation type="submission" date="2016-06" db="UniProtKB">
        <authorList>
            <consortium name="WormBaseParasite"/>
        </authorList>
    </citation>
    <scope>IDENTIFICATION</scope>
</reference>
<evidence type="ECO:0000256" key="2">
    <source>
        <dbReference type="ARBA" id="ARBA00022840"/>
    </source>
</evidence>
<dbReference type="AlphaFoldDB" id="A0A183U6I2"/>
<evidence type="ECO:0000313" key="3">
    <source>
        <dbReference type="EMBL" id="VDM29819.1"/>
    </source>
</evidence>
<gene>
    <name evidence="3" type="ORF">TCNE_LOCUS4102</name>
</gene>
<dbReference type="InterPro" id="IPR005654">
    <property type="entry name" value="ATPase_AFG1-like"/>
</dbReference>
<evidence type="ECO:0000313" key="5">
    <source>
        <dbReference type="WBParaSite" id="TCNE_0000410201-mRNA-1"/>
    </source>
</evidence>
<dbReference type="Pfam" id="PF03969">
    <property type="entry name" value="AFG1_ATPase"/>
    <property type="match status" value="1"/>
</dbReference>
<evidence type="ECO:0000313" key="4">
    <source>
        <dbReference type="Proteomes" id="UP000050794"/>
    </source>
</evidence>
<dbReference type="Proteomes" id="UP000050794">
    <property type="component" value="Unassembled WGS sequence"/>
</dbReference>